<name>A0A655BV94_SALET</name>
<dbReference type="Proteomes" id="UP000042394">
    <property type="component" value="Unassembled WGS sequence"/>
</dbReference>
<dbReference type="AlphaFoldDB" id="A0A655BV94"/>
<sequence>MMIPVLRAAQRHLVAHHAGARQEGNRCGVNVKLLGLTVLLFHGDVQRTGNGLVEILNTERSCGHLRFIQYAPLPGDFDFCVRARNAHDLRRIAAQFRRQHLIVRNDAGTDIVKAVENIGLEIAFAQRKFGPERR</sequence>
<accession>A0A655BV94</accession>
<protein>
    <submittedName>
        <fullName evidence="1">Uncharacterized protein</fullName>
    </submittedName>
</protein>
<gene>
    <name evidence="1" type="ORF">ERS008207_01014</name>
</gene>
<reference evidence="1 2" key="1">
    <citation type="submission" date="2015-03" db="EMBL/GenBank/DDBJ databases">
        <authorList>
            <consortium name="Pathogen Informatics"/>
        </authorList>
    </citation>
    <scope>NUCLEOTIDE SEQUENCE [LARGE SCALE GENOMIC DNA]</scope>
    <source>
        <strain evidence="1 2">D4891</strain>
    </source>
</reference>
<dbReference type="EMBL" id="CQPD01000007">
    <property type="protein sequence ID" value="CNT80350.1"/>
    <property type="molecule type" value="Genomic_DNA"/>
</dbReference>
<evidence type="ECO:0000313" key="1">
    <source>
        <dbReference type="EMBL" id="CNT80350.1"/>
    </source>
</evidence>
<evidence type="ECO:0000313" key="2">
    <source>
        <dbReference type="Proteomes" id="UP000042394"/>
    </source>
</evidence>
<proteinExistence type="predicted"/>
<organism evidence="1 2">
    <name type="scientific">Salmonella enterica subsp. enterica serovar Bovismorbificans</name>
    <dbReference type="NCBI Taxonomy" id="58097"/>
    <lineage>
        <taxon>Bacteria</taxon>
        <taxon>Pseudomonadati</taxon>
        <taxon>Pseudomonadota</taxon>
        <taxon>Gammaproteobacteria</taxon>
        <taxon>Enterobacterales</taxon>
        <taxon>Enterobacteriaceae</taxon>
        <taxon>Salmonella</taxon>
    </lineage>
</organism>